<feature type="domain" description="GmrSD restriction endonucleases C-terminal" evidence="2">
    <location>
        <begin position="429"/>
        <end position="549"/>
    </location>
</feature>
<gene>
    <name evidence="3" type="ORF">GEZ89_07225</name>
</gene>
<dbReference type="Pfam" id="PF07510">
    <property type="entry name" value="GmrSD_C"/>
    <property type="match status" value="1"/>
</dbReference>
<protein>
    <submittedName>
        <fullName evidence="3">DUF262 domain-containing protein</fullName>
    </submittedName>
</protein>
<dbReference type="Pfam" id="PF03235">
    <property type="entry name" value="GmrSD_N"/>
    <property type="match status" value="1"/>
</dbReference>
<dbReference type="PANTHER" id="PTHR35149">
    <property type="entry name" value="SLL5132 PROTEIN"/>
    <property type="match status" value="1"/>
</dbReference>
<dbReference type="Proteomes" id="UP000467560">
    <property type="component" value="Unassembled WGS sequence"/>
</dbReference>
<dbReference type="AlphaFoldDB" id="A0A7X1V4C6"/>
<sequence length="596" mass="69622">MPTTIEVNKQSVEALLGSGRTKPFVIPEYQRPYAWTDEQVETLFEDLWEFTVSNGGTEREGSYFLGSIVSYENDNGEQEIIDGQQRITSLFLLLRAIYTKLFNSPLSERTPEANNFIGKIEPSIWRTNKLTGTVDYKTTLLTSRVVNNEGNEILRKILETGRANKDSKDNYSRNYIHFQELLDKHSSENPLMIYQFIYSLLNQAILLPITADTQDTALTIFSTLNDRGLPLSDADIFKAKIYNHLEGKDKETFIERWKELDEQATAANESIQQLFYYYMFYLRALEKDTKSTTPGVRKYYSSNKFERLYQSELLDNLFVMIELWKVINKGEVLEDESWSSNIKIKQTLDTLTSYPNEFWKYPVIIYYICYRKDKNFEDKFARFLNKLLAELMTKYILIPTINAVKGDILKLNSAIVVSDIPKFDFKELDQAQLEAGIQNPHRNVVRMLLKTLAYKHQDSLLPSKWEIEHIFPQKWQTNYFIDESDHKIREKIEHIGNKLPFEKKLNIIAGNGYFAKKKKEYAASKIEITKFMGLSEIQEWNLESISKRDIRISDSIIAILKKWNKEYSVITKEIVSNKPSDEDLARIAEFKEKGWI</sequence>
<evidence type="ECO:0000259" key="1">
    <source>
        <dbReference type="Pfam" id="PF03235"/>
    </source>
</evidence>
<evidence type="ECO:0000259" key="2">
    <source>
        <dbReference type="Pfam" id="PF07510"/>
    </source>
</evidence>
<dbReference type="RefSeq" id="WP_153225505.1">
    <property type="nucleotide sequence ID" value="NZ_WIJK01000020.1"/>
</dbReference>
<dbReference type="InterPro" id="IPR004919">
    <property type="entry name" value="GmrSD_N"/>
</dbReference>
<evidence type="ECO:0000313" key="4">
    <source>
        <dbReference type="Proteomes" id="UP000467560"/>
    </source>
</evidence>
<reference evidence="3 4" key="1">
    <citation type="submission" date="2019-10" db="EMBL/GenBank/DDBJ databases">
        <title>Streptococcus mitis of the oral and urogenital tracts.</title>
        <authorList>
            <person name="Price T."/>
            <person name="Mores C.R."/>
            <person name="Putonti C."/>
            <person name="Wolfe A.J."/>
        </authorList>
    </citation>
    <scope>NUCLEOTIDE SEQUENCE [LARGE SCALE GENOMIC DNA]</scope>
    <source>
        <strain evidence="3 4">SM16</strain>
    </source>
</reference>
<dbReference type="EMBL" id="WIJK01000020">
    <property type="protein sequence ID" value="MQQ52740.1"/>
    <property type="molecule type" value="Genomic_DNA"/>
</dbReference>
<dbReference type="InterPro" id="IPR011089">
    <property type="entry name" value="GmrSD_C"/>
</dbReference>
<feature type="domain" description="GmrSD restriction endonucleases N-terminal" evidence="1">
    <location>
        <begin position="13"/>
        <end position="241"/>
    </location>
</feature>
<name>A0A7X1V4C6_STRMT</name>
<dbReference type="PANTHER" id="PTHR35149:SF2">
    <property type="entry name" value="DUF262 DOMAIN-CONTAINING PROTEIN"/>
    <property type="match status" value="1"/>
</dbReference>
<proteinExistence type="predicted"/>
<accession>A0A7X1V4C6</accession>
<comment type="caution">
    <text evidence="3">The sequence shown here is derived from an EMBL/GenBank/DDBJ whole genome shotgun (WGS) entry which is preliminary data.</text>
</comment>
<evidence type="ECO:0000313" key="3">
    <source>
        <dbReference type="EMBL" id="MQQ52740.1"/>
    </source>
</evidence>
<organism evidence="3 4">
    <name type="scientific">Streptococcus mitis</name>
    <dbReference type="NCBI Taxonomy" id="28037"/>
    <lineage>
        <taxon>Bacteria</taxon>
        <taxon>Bacillati</taxon>
        <taxon>Bacillota</taxon>
        <taxon>Bacilli</taxon>
        <taxon>Lactobacillales</taxon>
        <taxon>Streptococcaceae</taxon>
        <taxon>Streptococcus</taxon>
        <taxon>Streptococcus mitis group</taxon>
    </lineage>
</organism>